<proteinExistence type="predicted"/>
<dbReference type="Proteomes" id="UP001190926">
    <property type="component" value="Unassembled WGS sequence"/>
</dbReference>
<accession>A0AAD4JP95</accession>
<dbReference type="PANTHER" id="PTHR46872:SF10">
    <property type="entry name" value="MYB-LIKE DOMAIN-CONTAINING PROTEIN"/>
    <property type="match status" value="1"/>
</dbReference>
<dbReference type="AlphaFoldDB" id="A0AAD4JP95"/>
<comment type="caution">
    <text evidence="1">The sequence shown here is derived from an EMBL/GenBank/DDBJ whole genome shotgun (WGS) entry which is preliminary data.</text>
</comment>
<organism evidence="1 2">
    <name type="scientific">Perilla frutescens var. hirtella</name>
    <name type="common">Perilla citriodora</name>
    <name type="synonym">Perilla setoyensis</name>
    <dbReference type="NCBI Taxonomy" id="608512"/>
    <lineage>
        <taxon>Eukaryota</taxon>
        <taxon>Viridiplantae</taxon>
        <taxon>Streptophyta</taxon>
        <taxon>Embryophyta</taxon>
        <taxon>Tracheophyta</taxon>
        <taxon>Spermatophyta</taxon>
        <taxon>Magnoliopsida</taxon>
        <taxon>eudicotyledons</taxon>
        <taxon>Gunneridae</taxon>
        <taxon>Pentapetalae</taxon>
        <taxon>asterids</taxon>
        <taxon>lamiids</taxon>
        <taxon>Lamiales</taxon>
        <taxon>Lamiaceae</taxon>
        <taxon>Nepetoideae</taxon>
        <taxon>Elsholtzieae</taxon>
        <taxon>Perilla</taxon>
    </lineage>
</organism>
<reference evidence="1 2" key="1">
    <citation type="journal article" date="2021" name="Nat. Commun.">
        <title>Incipient diploidization of the medicinal plant Perilla within 10,000 years.</title>
        <authorList>
            <person name="Zhang Y."/>
            <person name="Shen Q."/>
            <person name="Leng L."/>
            <person name="Zhang D."/>
            <person name="Chen S."/>
            <person name="Shi Y."/>
            <person name="Ning Z."/>
            <person name="Chen S."/>
        </authorList>
    </citation>
    <scope>NUCLEOTIDE SEQUENCE [LARGE SCALE GENOMIC DNA]</scope>
    <source>
        <strain evidence="2">cv. PC099</strain>
    </source>
</reference>
<keyword evidence="2" id="KW-1185">Reference proteome</keyword>
<dbReference type="PANTHER" id="PTHR46872">
    <property type="entry name" value="DNA BINDING PROTEIN"/>
    <property type="match status" value="1"/>
</dbReference>
<evidence type="ECO:0000313" key="2">
    <source>
        <dbReference type="Proteomes" id="UP001190926"/>
    </source>
</evidence>
<gene>
    <name evidence="1" type="ORF">C2S53_005247</name>
</gene>
<sequence length="260" mass="30111">MKLLKPLNNQSIERRKRTDRFTFITDDRVKLVIPVGPRFQVDVPSWTPPSSRSHLTIGDTESDNAKWLGNRTWPLKGKSQDTNNDMIGRGRPRTCVCSFPGSIQCVRRHVSDKKFQLKIDLGPAFWKWKFDGMGEDVTKLWNENERRKFDYILKMNLTSKGKGFMKSASQNFPFHSEKSIVSYYLNVHIPRRISVQTRSVCNAVDTDDDDHDDGEEILSPTKGSRKRLHADFTCSSRKYIKTAFLTSCRRVRLPLNLNRT</sequence>
<evidence type="ECO:0000313" key="1">
    <source>
        <dbReference type="EMBL" id="KAH6836628.1"/>
    </source>
</evidence>
<dbReference type="EMBL" id="SDAM02000019">
    <property type="protein sequence ID" value="KAH6836628.1"/>
    <property type="molecule type" value="Genomic_DNA"/>
</dbReference>
<protein>
    <submittedName>
        <fullName evidence="1">Uncharacterized protein</fullName>
    </submittedName>
</protein>
<name>A0AAD4JP95_PERFH</name>